<reference evidence="2" key="1">
    <citation type="submission" date="2021-02" db="EMBL/GenBank/DDBJ databases">
        <authorList>
            <person name="Nowell W R."/>
        </authorList>
    </citation>
    <scope>NUCLEOTIDE SEQUENCE</scope>
</reference>
<dbReference type="EMBL" id="CAJNOJ010000102">
    <property type="protein sequence ID" value="CAF1113376.1"/>
    <property type="molecule type" value="Genomic_DNA"/>
</dbReference>
<feature type="transmembrane region" description="Helical" evidence="1">
    <location>
        <begin position="7"/>
        <end position="26"/>
    </location>
</feature>
<keyword evidence="1" id="KW-0812">Transmembrane</keyword>
<organism evidence="2 3">
    <name type="scientific">Adineta ricciae</name>
    <name type="common">Rotifer</name>
    <dbReference type="NCBI Taxonomy" id="249248"/>
    <lineage>
        <taxon>Eukaryota</taxon>
        <taxon>Metazoa</taxon>
        <taxon>Spiralia</taxon>
        <taxon>Gnathifera</taxon>
        <taxon>Rotifera</taxon>
        <taxon>Eurotatoria</taxon>
        <taxon>Bdelloidea</taxon>
        <taxon>Adinetida</taxon>
        <taxon>Adinetidae</taxon>
        <taxon>Adineta</taxon>
    </lineage>
</organism>
<dbReference type="AlphaFoldDB" id="A0A814Q1W4"/>
<dbReference type="Proteomes" id="UP000663852">
    <property type="component" value="Unassembled WGS sequence"/>
</dbReference>
<keyword evidence="1" id="KW-0472">Membrane</keyword>
<proteinExistence type="predicted"/>
<gene>
    <name evidence="2" type="ORF">EDS130_LOCUS20646</name>
</gene>
<name>A0A814Q1W4_ADIRI</name>
<dbReference type="OrthoDB" id="10063988at2759"/>
<evidence type="ECO:0000256" key="1">
    <source>
        <dbReference type="SAM" id="Phobius"/>
    </source>
</evidence>
<keyword evidence="1" id="KW-1133">Transmembrane helix</keyword>
<sequence length="495" mass="54167">MHRTTELLVMVVVSLFILYSALISVGDGNHFLGGTISWRPSNTSATGSPVAIVITQTYSWTYSYIPCTQVTIASNAYVPSYGGLAAEVLECIYNCATGAIGYPNISVIPRCTDFSVAAGITTGQRSDTVYLDINDDFAAAFRDSSWRPLATSANASWAISTRIIVKPRTDTGYFNSAPVATVMSPINIPYNKSISITIPVADADGDTLRCRWANKSNGINECRGVCPPDSLPPDTIIYPNCTIIINGKNLSDWYAVAVTVEDFINSSSTIPLSSVPVQFLVHVISASSCPTLPEIIGIPLEYSCMTLRVGQTFTSQLKARNNCGPNVTIVDISTLSFSGMVTSNITKVDATIYYKSLSWTPTLAQVGYQVMCAMAFDRSNRKLDINRNHWWSMSSDVDDAVLLFLSLQAVTVTLCLIEKDSLLNYITLNDALISTVLSTNHLKRPALSGYVIETALNANLYIRTLKNIPNYQRQCLKLFQIMQLRVLILDLILTQ</sequence>
<evidence type="ECO:0000313" key="3">
    <source>
        <dbReference type="Proteomes" id="UP000663852"/>
    </source>
</evidence>
<protein>
    <submittedName>
        <fullName evidence="2">Uncharacterized protein</fullName>
    </submittedName>
</protein>
<evidence type="ECO:0000313" key="2">
    <source>
        <dbReference type="EMBL" id="CAF1113376.1"/>
    </source>
</evidence>
<accession>A0A814Q1W4</accession>
<comment type="caution">
    <text evidence="2">The sequence shown here is derived from an EMBL/GenBank/DDBJ whole genome shotgun (WGS) entry which is preliminary data.</text>
</comment>